<evidence type="ECO:0000313" key="8">
    <source>
        <dbReference type="EMBL" id="TYK65588.1"/>
    </source>
</evidence>
<protein>
    <recommendedName>
        <fullName evidence="5">Flagellar hook-associated protein 2</fullName>
        <shortName evidence="5">HAP2</shortName>
    </recommendedName>
    <alternativeName>
        <fullName evidence="5">Flagellar cap protein</fullName>
    </alternativeName>
</protein>
<comment type="caution">
    <text evidence="8">The sequence shown here is derived from an EMBL/GenBank/DDBJ whole genome shotgun (WGS) entry which is preliminary data.</text>
</comment>
<keyword evidence="8" id="KW-0969">Cilium</keyword>
<dbReference type="InterPro" id="IPR010809">
    <property type="entry name" value="FliD_C"/>
</dbReference>
<dbReference type="InterPro" id="IPR010810">
    <property type="entry name" value="Flagellin_hook_IN_motif"/>
</dbReference>
<dbReference type="PANTHER" id="PTHR30288:SF0">
    <property type="entry name" value="FLAGELLAR HOOK-ASSOCIATED PROTEIN 2"/>
    <property type="match status" value="1"/>
</dbReference>
<evidence type="ECO:0000259" key="7">
    <source>
        <dbReference type="Pfam" id="PF07195"/>
    </source>
</evidence>
<dbReference type="Pfam" id="PF07196">
    <property type="entry name" value="Flagellin_IN"/>
    <property type="match status" value="1"/>
</dbReference>
<dbReference type="PANTHER" id="PTHR30288">
    <property type="entry name" value="FLAGELLAR CAP/ASSEMBLY PROTEIN FLID"/>
    <property type="match status" value="1"/>
</dbReference>
<dbReference type="RefSeq" id="WP_101344136.1">
    <property type="nucleotide sequence ID" value="NZ_PJAI02000009.1"/>
</dbReference>
<name>A0ABY3MWK9_9GAMM</name>
<comment type="subcellular location">
    <subcellularLocation>
        <location evidence="5">Secreted</location>
    </subcellularLocation>
    <subcellularLocation>
        <location evidence="5">Bacterial flagellum</location>
    </subcellularLocation>
</comment>
<dbReference type="Pfam" id="PF02465">
    <property type="entry name" value="FliD_N"/>
    <property type="match status" value="1"/>
</dbReference>
<evidence type="ECO:0000256" key="5">
    <source>
        <dbReference type="RuleBase" id="RU362066"/>
    </source>
</evidence>
<keyword evidence="8" id="KW-0282">Flagellum</keyword>
<evidence type="ECO:0000256" key="3">
    <source>
        <dbReference type="ARBA" id="ARBA00023054"/>
    </source>
</evidence>
<feature type="domain" description="Flagellar hook-associated protein 2 N-terminal" evidence="6">
    <location>
        <begin position="11"/>
        <end position="107"/>
    </location>
</feature>
<dbReference type="EMBL" id="PJAI02000009">
    <property type="protein sequence ID" value="TYK65588.1"/>
    <property type="molecule type" value="Genomic_DNA"/>
</dbReference>
<evidence type="ECO:0000256" key="4">
    <source>
        <dbReference type="ARBA" id="ARBA00023143"/>
    </source>
</evidence>
<keyword evidence="3" id="KW-0175">Coiled coil</keyword>
<keyword evidence="4 5" id="KW-0975">Bacterial flagellum</keyword>
<organism evidence="8 9">
    <name type="scientific">Colwellia echini</name>
    <dbReference type="NCBI Taxonomy" id="1982103"/>
    <lineage>
        <taxon>Bacteria</taxon>
        <taxon>Pseudomonadati</taxon>
        <taxon>Pseudomonadota</taxon>
        <taxon>Gammaproteobacteria</taxon>
        <taxon>Alteromonadales</taxon>
        <taxon>Colwelliaceae</taxon>
        <taxon>Colwellia</taxon>
    </lineage>
</organism>
<evidence type="ECO:0000259" key="6">
    <source>
        <dbReference type="Pfam" id="PF02465"/>
    </source>
</evidence>
<proteinExistence type="inferred from homology"/>
<reference evidence="8 9" key="1">
    <citation type="submission" date="2019-08" db="EMBL/GenBank/DDBJ databases">
        <title>Microbe sample from Colwellia echini.</title>
        <authorList>
            <person name="Christiansen L."/>
            <person name="Pathiraja D."/>
            <person name="Schultz-Johansen M."/>
            <person name="Choi I.-G."/>
            <person name="Stougaard P."/>
        </authorList>
    </citation>
    <scope>NUCLEOTIDE SEQUENCE [LARGE SCALE GENOMIC DNA]</scope>
    <source>
        <strain evidence="8 9">A3</strain>
    </source>
</reference>
<comment type="subunit">
    <text evidence="2 5">Homopentamer.</text>
</comment>
<dbReference type="InterPro" id="IPR003481">
    <property type="entry name" value="FliD_N"/>
</dbReference>
<keyword evidence="9" id="KW-1185">Reference proteome</keyword>
<evidence type="ECO:0000256" key="1">
    <source>
        <dbReference type="ARBA" id="ARBA00009764"/>
    </source>
</evidence>
<sequence>MPSITFQGIGSGLEVGSIVEAIVNAEKTPYESRLSYKESVTTADISAAGSLKSALEAVEEALAGIADVDKYQQRTVSGADDFISITSNSDASVGAYDIKVDSLAAAHKLVSEEIQSEEAVGEGTLSFSSGDNVFTINVSDTETLSEIRDKINDSTDNESINATIITDDNGQRLVFSSRETGVENAITVTVDDLGDSNHTDTLGLSRLASTNLTEATAAVDAQITIDNTVTISSSTNKFDNVIDGIDITVKKVQGVDDTDSRVSVKEDNSNIEKSLTEFVTAYNKLVDLNTNFGQVGDGNSGVMIGDSLLRGVMTKIRNEFTASFDFGSDKTMTLSELGVRSDQYGKMSIDSEDLNEFINNNVDNVQQLLVGTDSKPGFAASMTNILDFYTASDGIIQSRIDSREQSLLKIDDERAAFTRKMDSLEARLYAQYNSMDLLVAGLNSTSSYLMAQLDNMPGVVSSSN</sequence>
<comment type="similarity">
    <text evidence="1 5">Belongs to the FliD family.</text>
</comment>
<keyword evidence="5" id="KW-0964">Secreted</keyword>
<dbReference type="Pfam" id="PF07195">
    <property type="entry name" value="FliD_C"/>
    <property type="match status" value="1"/>
</dbReference>
<feature type="domain" description="Flagellar hook-associated protein 2 C-terminal" evidence="7">
    <location>
        <begin position="218"/>
        <end position="443"/>
    </location>
</feature>
<accession>A0ABY3MWK9</accession>
<dbReference type="InterPro" id="IPR040026">
    <property type="entry name" value="FliD"/>
</dbReference>
<keyword evidence="8" id="KW-0966">Cell projection</keyword>
<evidence type="ECO:0000256" key="2">
    <source>
        <dbReference type="ARBA" id="ARBA00011255"/>
    </source>
</evidence>
<dbReference type="Proteomes" id="UP000815846">
    <property type="component" value="Unassembled WGS sequence"/>
</dbReference>
<evidence type="ECO:0000313" key="9">
    <source>
        <dbReference type="Proteomes" id="UP000815846"/>
    </source>
</evidence>
<comment type="function">
    <text evidence="5">Required for morphogenesis and for the elongation of the flagellar filament by facilitating polymerization of the flagellin monomers at the tip of growing filament. Forms a capping structure, which prevents flagellin subunits (transported through the central channel of the flagellum) from leaking out without polymerization at the distal end.</text>
</comment>
<gene>
    <name evidence="8" type="ORF">CWS31_009490</name>
</gene>